<evidence type="ECO:0000313" key="2">
    <source>
        <dbReference type="EMBL" id="KAL0956640.1"/>
    </source>
</evidence>
<evidence type="ECO:0000313" key="3">
    <source>
        <dbReference type="Proteomes" id="UP001556367"/>
    </source>
</evidence>
<feature type="region of interest" description="Disordered" evidence="1">
    <location>
        <begin position="1"/>
        <end position="31"/>
    </location>
</feature>
<reference evidence="3" key="1">
    <citation type="submission" date="2024-06" db="EMBL/GenBank/DDBJ databases">
        <title>Multi-omics analyses provide insights into the biosynthesis of the anticancer antibiotic pleurotin in Hohenbuehelia grisea.</title>
        <authorList>
            <person name="Weaver J.A."/>
            <person name="Alberti F."/>
        </authorList>
    </citation>
    <scope>NUCLEOTIDE SEQUENCE [LARGE SCALE GENOMIC DNA]</scope>
    <source>
        <strain evidence="3">T-177</strain>
    </source>
</reference>
<keyword evidence="3" id="KW-1185">Reference proteome</keyword>
<dbReference type="Proteomes" id="UP001556367">
    <property type="component" value="Unassembled WGS sequence"/>
</dbReference>
<feature type="region of interest" description="Disordered" evidence="1">
    <location>
        <begin position="197"/>
        <end position="217"/>
    </location>
</feature>
<gene>
    <name evidence="2" type="ORF">HGRIS_002773</name>
</gene>
<name>A0ABR3JMF6_9AGAR</name>
<comment type="caution">
    <text evidence="2">The sequence shown here is derived from an EMBL/GenBank/DDBJ whole genome shotgun (WGS) entry which is preliminary data.</text>
</comment>
<evidence type="ECO:0000256" key="1">
    <source>
        <dbReference type="SAM" id="MobiDB-lite"/>
    </source>
</evidence>
<organism evidence="2 3">
    <name type="scientific">Hohenbuehelia grisea</name>
    <dbReference type="NCBI Taxonomy" id="104357"/>
    <lineage>
        <taxon>Eukaryota</taxon>
        <taxon>Fungi</taxon>
        <taxon>Dikarya</taxon>
        <taxon>Basidiomycota</taxon>
        <taxon>Agaricomycotina</taxon>
        <taxon>Agaricomycetes</taxon>
        <taxon>Agaricomycetidae</taxon>
        <taxon>Agaricales</taxon>
        <taxon>Pleurotineae</taxon>
        <taxon>Pleurotaceae</taxon>
        <taxon>Hohenbuehelia</taxon>
    </lineage>
</organism>
<feature type="compositionally biased region" description="Low complexity" evidence="1">
    <location>
        <begin position="10"/>
        <end position="30"/>
    </location>
</feature>
<accession>A0ABR3JMF6</accession>
<proteinExistence type="predicted"/>
<sequence>MAEGPPPSDAGPSGPVVAEFSSTTSAVSTAPPIAGVTTYNPYAGTRAVQQPYYTYSQGNSAYYNYTPPNFSANWSAGTYPYASQYQVPQLQPHYRPTFNGTSTIVVPETQVQAVNHPPPQLRTMGKAKAKSPSPSPPPSNIHRHWDNAIRSFLKKMGLQQALHGFDLDMLVMNSDFERTAAPKAIDQLMKDLMSLRSVERPPSPAQSPSSIEDALDERKSEYSRLAFGEKARSQTSVIKDVSAFLAQNRARSDASNKEEFLLSLKKRRFNESGDGCEPELRPTCARTDAKTLDRDVQMKYDVAKNEDGPLRRTMKGHQSKPATVVHDASGTGNAVTLAVPVSTTHKQHYLDSENHPGLDERMKNIERHLAVRYVPSMPRDLLSRLRFLEDHIARLEKDYPPWAALHFNQPNRGWPPPPRSTPLIVPGHLRKANETRVDVPSTSVAAESVLDAPAPTKSRGKGSSLHRAALERLEMQQAMNEMQNPKPL</sequence>
<feature type="region of interest" description="Disordered" evidence="1">
    <location>
        <begin position="308"/>
        <end position="328"/>
    </location>
</feature>
<dbReference type="EMBL" id="JASNQZ010000006">
    <property type="protein sequence ID" value="KAL0956640.1"/>
    <property type="molecule type" value="Genomic_DNA"/>
</dbReference>
<protein>
    <submittedName>
        <fullName evidence="2">Uncharacterized protein</fullName>
    </submittedName>
</protein>
<feature type="region of interest" description="Disordered" evidence="1">
    <location>
        <begin position="123"/>
        <end position="142"/>
    </location>
</feature>